<proteinExistence type="predicted"/>
<accession>A0ABY4FL24</accession>
<dbReference type="Gene3D" id="3.40.190.10">
    <property type="entry name" value="Periplasmic binding protein-like II"/>
    <property type="match status" value="2"/>
</dbReference>
<dbReference type="PANTHER" id="PTHR30024">
    <property type="entry name" value="ALIPHATIC SULFONATES-BINDING PROTEIN-RELATED"/>
    <property type="match status" value="1"/>
</dbReference>
<keyword evidence="1" id="KW-0732">Signal</keyword>
<organism evidence="3 4">
    <name type="scientific">Leucobacter allii</name>
    <dbReference type="NCBI Taxonomy" id="2932247"/>
    <lineage>
        <taxon>Bacteria</taxon>
        <taxon>Bacillati</taxon>
        <taxon>Actinomycetota</taxon>
        <taxon>Actinomycetes</taxon>
        <taxon>Micrococcales</taxon>
        <taxon>Microbacteriaceae</taxon>
        <taxon>Leucobacter</taxon>
    </lineage>
</organism>
<dbReference type="SUPFAM" id="SSF53850">
    <property type="entry name" value="Periplasmic binding protein-like II"/>
    <property type="match status" value="1"/>
</dbReference>
<dbReference type="PROSITE" id="PS51257">
    <property type="entry name" value="PROKAR_LIPOPROTEIN"/>
    <property type="match status" value="1"/>
</dbReference>
<dbReference type="EMBL" id="CP095045">
    <property type="protein sequence ID" value="UOQ56972.1"/>
    <property type="molecule type" value="Genomic_DNA"/>
</dbReference>
<dbReference type="PROSITE" id="PS51318">
    <property type="entry name" value="TAT"/>
    <property type="match status" value="1"/>
</dbReference>
<name>A0ABY4FL24_9MICO</name>
<dbReference type="Proteomes" id="UP000831786">
    <property type="component" value="Chromosome"/>
</dbReference>
<dbReference type="InterPro" id="IPR015168">
    <property type="entry name" value="SsuA/THI5"/>
</dbReference>
<feature type="signal peptide" evidence="1">
    <location>
        <begin position="1"/>
        <end position="27"/>
    </location>
</feature>
<dbReference type="Pfam" id="PF09084">
    <property type="entry name" value="NMT1"/>
    <property type="match status" value="1"/>
</dbReference>
<reference evidence="3 4" key="1">
    <citation type="submission" date="2022-04" db="EMBL/GenBank/DDBJ databases">
        <title>Leucobacter sp. isolated from rhizosphere of garlic.</title>
        <authorList>
            <person name="Won M."/>
            <person name="Lee C.-M."/>
            <person name="Woen H.-Y."/>
            <person name="Kwon S.-W."/>
        </authorList>
    </citation>
    <scope>NUCLEOTIDE SEQUENCE [LARGE SCALE GENOMIC DNA]</scope>
    <source>
        <strain evidence="3 4">H21R-40</strain>
    </source>
</reference>
<feature type="domain" description="SsuA/THI5-like" evidence="2">
    <location>
        <begin position="125"/>
        <end position="241"/>
    </location>
</feature>
<dbReference type="InterPro" id="IPR006311">
    <property type="entry name" value="TAT_signal"/>
</dbReference>
<gene>
    <name evidence="3" type="ORF">MUN78_15085</name>
</gene>
<evidence type="ECO:0000313" key="3">
    <source>
        <dbReference type="EMBL" id="UOQ56972.1"/>
    </source>
</evidence>
<keyword evidence="4" id="KW-1185">Reference proteome</keyword>
<sequence length="344" mass="36323">MKSRRILLAAAAVAIGALGLSACSAPAADDGEATIADKLVVGDVGGWLESHLEAAELLDDVPYEIEFKDVGGANAYTTLASGQIDAGVWGFDANGAKTIVNGSGARIVGLIGRDGDDEASREQGNINLFVSEQSGIEDLDDLRGKTIGVNWGQGTTADVVLQAALAEAGLAPADLDVKYFTDATGNTAFLSRQLDGFVTSVNGALVEDMENEGTEVLYYANEASAVSYVIASTEKIMDDPAKSLAVADFVERVTAYYDWRHLDENHEAFAEAVGVQQSIDAELGGKVADAIATTVSVQPYTDEAIADYQEDLDNLVTWGLLDEAIDVQDLIDTRYAENIDAARD</sequence>
<evidence type="ECO:0000313" key="4">
    <source>
        <dbReference type="Proteomes" id="UP000831786"/>
    </source>
</evidence>
<protein>
    <submittedName>
        <fullName evidence="3">ABC transporter substrate-binding protein</fullName>
    </submittedName>
</protein>
<evidence type="ECO:0000256" key="1">
    <source>
        <dbReference type="SAM" id="SignalP"/>
    </source>
</evidence>
<evidence type="ECO:0000259" key="2">
    <source>
        <dbReference type="Pfam" id="PF09084"/>
    </source>
</evidence>
<feature type="chain" id="PRO_5046053743" evidence="1">
    <location>
        <begin position="28"/>
        <end position="344"/>
    </location>
</feature>
<dbReference type="RefSeq" id="WP_244727544.1">
    <property type="nucleotide sequence ID" value="NZ_CP095045.1"/>
</dbReference>